<keyword evidence="1" id="KW-0472">Membrane</keyword>
<feature type="transmembrane region" description="Helical" evidence="1">
    <location>
        <begin position="47"/>
        <end position="65"/>
    </location>
</feature>
<dbReference type="eggNOG" id="ENOG50331EZ">
    <property type="taxonomic scope" value="Bacteria"/>
</dbReference>
<dbReference type="EMBL" id="ACLR01000182">
    <property type="protein sequence ID" value="EEK16321.1"/>
    <property type="molecule type" value="Genomic_DNA"/>
</dbReference>
<keyword evidence="3" id="KW-1185">Reference proteome</keyword>
<keyword evidence="1" id="KW-0812">Transmembrane</keyword>
<dbReference type="RefSeq" id="WP_007365762.1">
    <property type="nucleotide sequence ID" value="NZ_ACLR01000182.1"/>
</dbReference>
<evidence type="ECO:0000313" key="3">
    <source>
        <dbReference type="Proteomes" id="UP000003303"/>
    </source>
</evidence>
<name>C2MD80_9PORP</name>
<comment type="caution">
    <text evidence="2">The sequence shown here is derived from an EMBL/GenBank/DDBJ whole genome shotgun (WGS) entry which is preliminary data.</text>
</comment>
<gene>
    <name evidence="2" type="ORF">PORUE0001_0401</name>
</gene>
<dbReference type="STRING" id="596327.PORUE0001_0401"/>
<evidence type="ECO:0008006" key="4">
    <source>
        <dbReference type="Google" id="ProtNLM"/>
    </source>
</evidence>
<reference evidence="2 3" key="1">
    <citation type="submission" date="2009-04" db="EMBL/GenBank/DDBJ databases">
        <authorList>
            <person name="Sebastian Y."/>
            <person name="Madupu R."/>
            <person name="Durkin A.S."/>
            <person name="Torralba M."/>
            <person name="Methe B."/>
            <person name="Sutton G.G."/>
            <person name="Strausberg R.L."/>
            <person name="Nelson K.E."/>
        </authorList>
    </citation>
    <scope>NUCLEOTIDE SEQUENCE [LARGE SCALE GENOMIC DNA]</scope>
    <source>
        <strain evidence="2 3">60-3</strain>
    </source>
</reference>
<dbReference type="InterPro" id="IPR021448">
    <property type="entry name" value="DUF3098"/>
</dbReference>
<protein>
    <recommendedName>
        <fullName evidence="4">Gram-positive signal peptide protein, YSIRK family</fullName>
    </recommendedName>
</protein>
<sequence>MVFGKKNYILLAISVGIIILGLLLMSGGGSADSTEFTAEIFSTRRIVVAPIVTLVGFLLIIYAIMAKPKDPNKSNGKDSDAKPQSK</sequence>
<accession>C2MD80</accession>
<proteinExistence type="predicted"/>
<keyword evidence="1" id="KW-1133">Transmembrane helix</keyword>
<dbReference type="AlphaFoldDB" id="C2MD80"/>
<dbReference type="Proteomes" id="UP000003303">
    <property type="component" value="Unassembled WGS sequence"/>
</dbReference>
<organism evidence="2 3">
    <name type="scientific">Porphyromonas uenonis 60-3</name>
    <dbReference type="NCBI Taxonomy" id="596327"/>
    <lineage>
        <taxon>Bacteria</taxon>
        <taxon>Pseudomonadati</taxon>
        <taxon>Bacteroidota</taxon>
        <taxon>Bacteroidia</taxon>
        <taxon>Bacteroidales</taxon>
        <taxon>Porphyromonadaceae</taxon>
        <taxon>Porphyromonas</taxon>
    </lineage>
</organism>
<dbReference type="OrthoDB" id="963379at2"/>
<dbReference type="Pfam" id="PF11297">
    <property type="entry name" value="DUF3098"/>
    <property type="match status" value="1"/>
</dbReference>
<evidence type="ECO:0000313" key="2">
    <source>
        <dbReference type="EMBL" id="EEK16321.1"/>
    </source>
</evidence>
<evidence type="ECO:0000256" key="1">
    <source>
        <dbReference type="SAM" id="Phobius"/>
    </source>
</evidence>